<gene>
    <name evidence="3" type="ORF">DFA_09592</name>
</gene>
<keyword evidence="1" id="KW-0812">Transmembrane</keyword>
<dbReference type="Pfam" id="PF12796">
    <property type="entry name" value="Ank_2"/>
    <property type="match status" value="1"/>
</dbReference>
<dbReference type="GeneID" id="14868075"/>
<dbReference type="Gene3D" id="1.25.40.20">
    <property type="entry name" value="Ankyrin repeat-containing domain"/>
    <property type="match status" value="1"/>
</dbReference>
<evidence type="ECO:0000259" key="2">
    <source>
        <dbReference type="Pfam" id="PF22933"/>
    </source>
</evidence>
<dbReference type="InterPro" id="IPR032675">
    <property type="entry name" value="LRR_dom_sf"/>
</dbReference>
<dbReference type="Proteomes" id="UP000007797">
    <property type="component" value="Unassembled WGS sequence"/>
</dbReference>
<dbReference type="SUPFAM" id="SSF52058">
    <property type="entry name" value="L domain-like"/>
    <property type="match status" value="1"/>
</dbReference>
<dbReference type="SMART" id="SM00248">
    <property type="entry name" value="ANK"/>
    <property type="match status" value="4"/>
</dbReference>
<dbReference type="Gene3D" id="3.80.10.10">
    <property type="entry name" value="Ribonuclease Inhibitor"/>
    <property type="match status" value="1"/>
</dbReference>
<proteinExistence type="predicted"/>
<dbReference type="InterPro" id="IPR053331">
    <property type="entry name" value="EGF-like_comC"/>
</dbReference>
<dbReference type="InterPro" id="IPR054484">
    <property type="entry name" value="ComC_SSD"/>
</dbReference>
<organism evidence="3 4">
    <name type="scientific">Cavenderia fasciculata</name>
    <name type="common">Slime mold</name>
    <name type="synonym">Dictyostelium fasciculatum</name>
    <dbReference type="NCBI Taxonomy" id="261658"/>
    <lineage>
        <taxon>Eukaryota</taxon>
        <taxon>Amoebozoa</taxon>
        <taxon>Evosea</taxon>
        <taxon>Eumycetozoa</taxon>
        <taxon>Dictyostelia</taxon>
        <taxon>Acytosteliales</taxon>
        <taxon>Cavenderiaceae</taxon>
        <taxon>Cavenderia</taxon>
    </lineage>
</organism>
<evidence type="ECO:0000256" key="1">
    <source>
        <dbReference type="SAM" id="Phobius"/>
    </source>
</evidence>
<reference evidence="4" key="1">
    <citation type="journal article" date="2011" name="Genome Res.">
        <title>Phylogeny-wide analysis of social amoeba genomes highlights ancient origins for complex intercellular communication.</title>
        <authorList>
            <person name="Heidel A.J."/>
            <person name="Lawal H.M."/>
            <person name="Felder M."/>
            <person name="Schilde C."/>
            <person name="Helps N.R."/>
            <person name="Tunggal B."/>
            <person name="Rivero F."/>
            <person name="John U."/>
            <person name="Schleicher M."/>
            <person name="Eichinger L."/>
            <person name="Platzer M."/>
            <person name="Noegel A.A."/>
            <person name="Schaap P."/>
            <person name="Gloeckner G."/>
        </authorList>
    </citation>
    <scope>NUCLEOTIDE SEQUENCE [LARGE SCALE GENOMIC DNA]</scope>
    <source>
        <strain evidence="4">SH3</strain>
    </source>
</reference>
<sequence length="1643" mass="185000">MAVNKEYLCHYYYYCLIFVFVIFGSCSSAQPQFPLLASDIEAAQFIIKQYGFSGLNIDLTSLCNFTEYIGCSQSAGSFTFIARINITVDVFVNMGMPNASIETLGFYRIDSLFVSAAGRVADPSINILTRMAYMSVYRSIRIHNDPSITEIPEVFTANTKAMVFGIDNCPVTVIQGSFFAGSRLSSISIKNTLLYDYSFDSASPSLWLPYLLDLDIDINTGGLAFAVNVEITNTVFPALISLSINNTGSGQINVDHTTQKLNHNVTLSNRLGGTLVFNTTIPANIFSIQIQGIVSMIQGYDQYTGLKYLVYRASPISNYPFFSYPPLLETLYFDQCDFTRVPTLVPNYNLLALHFVNNKIQTIDWTTFQNATNLYIDLRGNNLISGTVPEFMCRNLINIRGTSISSVPDCFWCHMNGPSAYPLATDLTPPSPLTCNVVIDTPSPIILISGSGLIQGQLIGWGNYYNSCFVSPGIPNQELKLYYPRLISSPTYTLNISFSLNIYRQLTFIETGIFLAGRSIVKNLYGALLLFKFKMLFVNTYLQHNVLINSVPCTTVELLVVDKTFMCSLNYSIPSGPTTLTISNQYNTVASVFRYNSSYPYISSAGFEKNETKVLSIYGEFGPYLSLASVLLNETIDCAIFGINSTFINCALSSVPNPGLANLTITVDFMEYHSPNVLYFPTTSKNSSSTPDQQCPNNCFNRGKCANGICICDDPLYNPDDNCLTKYTNTTPIIDPTKPTTSFDIDGVDFQFEMVSIQELDVDDTIINELITNNWNSTINSNDNNNNTDISSFYQLNTTNNEQFRTSNITASISFSSKSRVVEFGTQSLNIPPSSIKLTVSINNWNYSSSLSTLRIVFRTILNNQQFATLDCGETQEIDSLQFDSLSSSLQYLRVVKDNVQFNGRFIDYVLSDGRESFSQTTVINQTSISTNTTSTLIGVSMPQCRSCLLDPDFTPLIIDKSTNLCNSENGTSDRWRIIVGSVVGGIALVALAVGATLMILKKKKMSRESLVLDEQVDDDAESEDPWDHYDEADQMYSVKYNELMTRPIHVIAQHGSIELVKQSLSLYASYHKYLVDQMSYFNHSKRFDCRQDKKIAPQTPLDAAAYYNHFDLLVYLDGRLVVDQEDSNWVQTVCTTDAIRFAARNNNIKMVKWLLENRNEGFDETALKEAAANNHLEMIKLLFDAQPHVLLSDIDNTEPISMALRGGHLELVQWFLDTVPYKMTPYIFMEAVESGSIEMVRLVLYRNQSVSQMGQNLIGRLIELAISNGSVEIGRLLLGYYNIAVDVEVYQREIDMHEIKTSLVNGDLDKFKELVVKMQAFDWDSSLLRFLGDSGNVALLSYAHQHSQLTLDCSYAPHKKLLVHRIVQNHYQQQQQDIKSSRGYIDCLEYLISNSFITINNAVEALRYWNGDPYILERIPLIHDHLAKNMLKVDWLVTQKLESIGYNNGSVELMQYHLKHYKNINHSIGHHHIIYNNLEVIQFMNQTNTKLLPDISYRNLLRICQNTKTLKYIFTNNIINHHCNNQSQFTQSDLFVTKNQKIIKIQNWLNNCNNNNNNNNNQTDEDITINDSICNSFNHAMIANNFNSVSYLIDHTTRPIILYAIMTISGLRGSPIISQLTYFASSPHASLDTVIESQLAGI</sequence>
<accession>F4Q821</accession>
<dbReference type="PROSITE" id="PS51257">
    <property type="entry name" value="PROKAR_LIPOPROTEIN"/>
    <property type="match status" value="1"/>
</dbReference>
<keyword evidence="1" id="KW-0472">Membrane</keyword>
<keyword evidence="4" id="KW-1185">Reference proteome</keyword>
<dbReference type="RefSeq" id="XP_004352246.1">
    <property type="nucleotide sequence ID" value="XM_004352194.1"/>
</dbReference>
<keyword evidence="1" id="KW-1133">Transmembrane helix</keyword>
<feature type="transmembrane region" description="Helical" evidence="1">
    <location>
        <begin position="12"/>
        <end position="30"/>
    </location>
</feature>
<dbReference type="PANTHER" id="PTHR24032">
    <property type="entry name" value="EGF-LIKE DOMAIN-CONTAINING PROTEIN-RELATED-RELATED"/>
    <property type="match status" value="1"/>
</dbReference>
<dbReference type="EMBL" id="GL883025">
    <property type="protein sequence ID" value="EGG15921.1"/>
    <property type="molecule type" value="Genomic_DNA"/>
</dbReference>
<name>F4Q821_CACFS</name>
<dbReference type="Pfam" id="PF22933">
    <property type="entry name" value="ComC_SSD"/>
    <property type="match status" value="1"/>
</dbReference>
<feature type="domain" description="ComC supersandwich" evidence="2">
    <location>
        <begin position="730"/>
        <end position="955"/>
    </location>
</feature>
<dbReference type="InterPro" id="IPR002110">
    <property type="entry name" value="Ankyrin_rpt"/>
</dbReference>
<protein>
    <recommendedName>
        <fullName evidence="2">ComC supersandwich domain-containing protein</fullName>
    </recommendedName>
</protein>
<dbReference type="InterPro" id="IPR036770">
    <property type="entry name" value="Ankyrin_rpt-contain_sf"/>
</dbReference>
<dbReference type="STRING" id="1054147.F4Q821"/>
<evidence type="ECO:0000313" key="3">
    <source>
        <dbReference type="EMBL" id="EGG15921.1"/>
    </source>
</evidence>
<dbReference type="KEGG" id="dfa:DFA_09592"/>
<dbReference type="SUPFAM" id="SSF48403">
    <property type="entry name" value="Ankyrin repeat"/>
    <property type="match status" value="1"/>
</dbReference>
<evidence type="ECO:0000313" key="4">
    <source>
        <dbReference type="Proteomes" id="UP000007797"/>
    </source>
</evidence>
<dbReference type="PANTHER" id="PTHR24032:SF16">
    <property type="entry name" value="EGF-LIKE DOMAIN-CONTAINING PROTEIN"/>
    <property type="match status" value="1"/>
</dbReference>